<evidence type="ECO:0000313" key="2">
    <source>
        <dbReference type="Proteomes" id="UP000184390"/>
    </source>
</evidence>
<sequence>MTDAIVIAVLDQGGYMGDTGWVRSGAWIWDFPSTRSTIALAGEDR</sequence>
<protein>
    <submittedName>
        <fullName evidence="1">Uncharacterized protein</fullName>
    </submittedName>
</protein>
<dbReference type="EMBL" id="FQYL01000005">
    <property type="protein sequence ID" value="SHI81555.1"/>
    <property type="molecule type" value="Genomic_DNA"/>
</dbReference>
<comment type="caution">
    <text evidence="1">The sequence shown here is derived from an EMBL/GenBank/DDBJ whole genome shotgun (WGS) entry which is preliminary data.</text>
</comment>
<name>A0ABY1I9P9_9ACTO</name>
<gene>
    <name evidence="1" type="ORF">SAMN05216246_105104</name>
</gene>
<accession>A0ABY1I9P9</accession>
<reference evidence="1 2" key="1">
    <citation type="submission" date="2016-11" db="EMBL/GenBank/DDBJ databases">
        <authorList>
            <person name="Varghese N."/>
            <person name="Submissions S."/>
        </authorList>
    </citation>
    <scope>NUCLEOTIDE SEQUENCE [LARGE SCALE GENOMIC DNA]</scope>
    <source>
        <strain evidence="1 2">PA</strain>
    </source>
</reference>
<evidence type="ECO:0000313" key="1">
    <source>
        <dbReference type="EMBL" id="SHI81555.1"/>
    </source>
</evidence>
<keyword evidence="2" id="KW-1185">Reference proteome</keyword>
<dbReference type="Proteomes" id="UP000184390">
    <property type="component" value="Unassembled WGS sequence"/>
</dbReference>
<proteinExistence type="predicted"/>
<organism evidence="1 2">
    <name type="scientific">Actinomyces denticolens</name>
    <dbReference type="NCBI Taxonomy" id="52767"/>
    <lineage>
        <taxon>Bacteria</taxon>
        <taxon>Bacillati</taxon>
        <taxon>Actinomycetota</taxon>
        <taxon>Actinomycetes</taxon>
        <taxon>Actinomycetales</taxon>
        <taxon>Actinomycetaceae</taxon>
        <taxon>Actinomyces</taxon>
    </lineage>
</organism>